<keyword evidence="7" id="KW-0418">Kinase</keyword>
<keyword evidence="6" id="KW-0812">Transmembrane</keyword>
<dbReference type="RefSeq" id="WP_344442646.1">
    <property type="nucleotide sequence ID" value="NZ_BAAALF010000057.1"/>
</dbReference>
<dbReference type="CDD" id="cd00082">
    <property type="entry name" value="HisKA"/>
    <property type="match status" value="1"/>
</dbReference>
<dbReference type="EMBL" id="BAAALF010000057">
    <property type="protein sequence ID" value="GAA1241671.1"/>
    <property type="molecule type" value="Genomic_DNA"/>
</dbReference>
<evidence type="ECO:0000256" key="5">
    <source>
        <dbReference type="ARBA" id="ARBA00022679"/>
    </source>
</evidence>
<evidence type="ECO:0000259" key="11">
    <source>
        <dbReference type="PROSITE" id="PS50109"/>
    </source>
</evidence>
<keyword evidence="4" id="KW-0597">Phosphoprotein</keyword>
<evidence type="ECO:0000256" key="6">
    <source>
        <dbReference type="ARBA" id="ARBA00022692"/>
    </source>
</evidence>
<comment type="subcellular location">
    <subcellularLocation>
        <location evidence="2">Cell membrane</location>
    </subcellularLocation>
</comment>
<dbReference type="SUPFAM" id="SSF55874">
    <property type="entry name" value="ATPase domain of HSP90 chaperone/DNA topoisomerase II/histidine kinase"/>
    <property type="match status" value="1"/>
</dbReference>
<organism evidence="12 13">
    <name type="scientific">Kitasatospora nipponensis</name>
    <dbReference type="NCBI Taxonomy" id="258049"/>
    <lineage>
        <taxon>Bacteria</taxon>
        <taxon>Bacillati</taxon>
        <taxon>Actinomycetota</taxon>
        <taxon>Actinomycetes</taxon>
        <taxon>Kitasatosporales</taxon>
        <taxon>Streptomycetaceae</taxon>
        <taxon>Kitasatospora</taxon>
    </lineage>
</organism>
<comment type="catalytic activity">
    <reaction evidence="1">
        <text>ATP + protein L-histidine = ADP + protein N-phospho-L-histidine.</text>
        <dbReference type="EC" id="2.7.13.3"/>
    </reaction>
</comment>
<protein>
    <recommendedName>
        <fullName evidence="3">histidine kinase</fullName>
        <ecNumber evidence="3">2.7.13.3</ecNumber>
    </recommendedName>
</protein>
<dbReference type="Proteomes" id="UP001500037">
    <property type="component" value="Unassembled WGS sequence"/>
</dbReference>
<reference evidence="12 13" key="1">
    <citation type="journal article" date="2019" name="Int. J. Syst. Evol. Microbiol.">
        <title>The Global Catalogue of Microorganisms (GCM) 10K type strain sequencing project: providing services to taxonomists for standard genome sequencing and annotation.</title>
        <authorList>
            <consortium name="The Broad Institute Genomics Platform"/>
            <consortium name="The Broad Institute Genome Sequencing Center for Infectious Disease"/>
            <person name="Wu L."/>
            <person name="Ma J."/>
        </authorList>
    </citation>
    <scope>NUCLEOTIDE SEQUENCE [LARGE SCALE GENOMIC DNA]</scope>
    <source>
        <strain evidence="12 13">JCM 13004</strain>
    </source>
</reference>
<evidence type="ECO:0000256" key="1">
    <source>
        <dbReference type="ARBA" id="ARBA00000085"/>
    </source>
</evidence>
<accession>A0ABN1W9J9</accession>
<evidence type="ECO:0000313" key="12">
    <source>
        <dbReference type="EMBL" id="GAA1241671.1"/>
    </source>
</evidence>
<dbReference type="PANTHER" id="PTHR45436">
    <property type="entry name" value="SENSOR HISTIDINE KINASE YKOH"/>
    <property type="match status" value="1"/>
</dbReference>
<dbReference type="InterPro" id="IPR004358">
    <property type="entry name" value="Sig_transdc_His_kin-like_C"/>
</dbReference>
<keyword evidence="9" id="KW-0902">Two-component regulatory system</keyword>
<evidence type="ECO:0000313" key="13">
    <source>
        <dbReference type="Proteomes" id="UP001500037"/>
    </source>
</evidence>
<dbReference type="PROSITE" id="PS50109">
    <property type="entry name" value="HIS_KIN"/>
    <property type="match status" value="1"/>
</dbReference>
<dbReference type="InterPro" id="IPR003594">
    <property type="entry name" value="HATPase_dom"/>
</dbReference>
<dbReference type="SMART" id="SM00388">
    <property type="entry name" value="HisKA"/>
    <property type="match status" value="1"/>
</dbReference>
<comment type="caution">
    <text evidence="12">The sequence shown here is derived from an EMBL/GenBank/DDBJ whole genome shotgun (WGS) entry which is preliminary data.</text>
</comment>
<evidence type="ECO:0000256" key="7">
    <source>
        <dbReference type="ARBA" id="ARBA00022777"/>
    </source>
</evidence>
<dbReference type="SUPFAM" id="SSF47384">
    <property type="entry name" value="Homodimeric domain of signal transducing histidine kinase"/>
    <property type="match status" value="1"/>
</dbReference>
<dbReference type="PANTHER" id="PTHR45436:SF5">
    <property type="entry name" value="SENSOR HISTIDINE KINASE TRCS"/>
    <property type="match status" value="1"/>
</dbReference>
<dbReference type="Gene3D" id="1.10.287.130">
    <property type="match status" value="1"/>
</dbReference>
<sequence length="440" mass="44866">MNRAPSATPTAAGRLRRLRRLLTLLFAATTAGCLLVLATLAAHTDARSRARDVDNEAGRRAGGLARALWFEGGQLATDSLTEDELARGATVLAALVAVPGGGPPQVRFSRPGGGRLPATATLSALFARVQASQDGELLSAPDGTGRPLRWAGAPVWDGDTVSAMVLVGVDPAAGLADHARLVRRLLLGCSALVLAAAAIGHLLSGRAMRPALRALDQQEQFLAEAAHELRTPLATLRLVVEHGAGRPAEAPAALAEAVRLTDRLARLVTGLLARARIEAGSQQVELTLLRLDQLVEQTVAELAPPAQGPPVAVLLPEQPVVVRGDPELLGQAVRNLVENALRHGGGSQVTVTVAPGLVAVRDGGPGVPAARREEVFRRGVTGGAGSGGRTGAGGSCSGAVAGTGTGLAIVRWVAGLHGGTAQLAEAPGGDLLAELRLPPG</sequence>
<dbReference type="EC" id="2.7.13.3" evidence="3"/>
<keyword evidence="5" id="KW-0808">Transferase</keyword>
<gene>
    <name evidence="12" type="ORF">GCM10009665_35540</name>
</gene>
<dbReference type="PRINTS" id="PR00344">
    <property type="entry name" value="BCTRLSENSOR"/>
</dbReference>
<dbReference type="InterPro" id="IPR005467">
    <property type="entry name" value="His_kinase_dom"/>
</dbReference>
<dbReference type="Pfam" id="PF00512">
    <property type="entry name" value="HisKA"/>
    <property type="match status" value="1"/>
</dbReference>
<keyword evidence="8" id="KW-1133">Transmembrane helix</keyword>
<evidence type="ECO:0000256" key="10">
    <source>
        <dbReference type="ARBA" id="ARBA00023136"/>
    </source>
</evidence>
<dbReference type="PROSITE" id="PS51257">
    <property type="entry name" value="PROKAR_LIPOPROTEIN"/>
    <property type="match status" value="1"/>
</dbReference>
<dbReference type="Pfam" id="PF02518">
    <property type="entry name" value="HATPase_c"/>
    <property type="match status" value="1"/>
</dbReference>
<evidence type="ECO:0000256" key="9">
    <source>
        <dbReference type="ARBA" id="ARBA00023012"/>
    </source>
</evidence>
<proteinExistence type="predicted"/>
<dbReference type="InterPro" id="IPR050428">
    <property type="entry name" value="TCS_sensor_his_kinase"/>
</dbReference>
<evidence type="ECO:0000256" key="3">
    <source>
        <dbReference type="ARBA" id="ARBA00012438"/>
    </source>
</evidence>
<evidence type="ECO:0000256" key="8">
    <source>
        <dbReference type="ARBA" id="ARBA00022989"/>
    </source>
</evidence>
<dbReference type="SMART" id="SM00387">
    <property type="entry name" value="HATPase_c"/>
    <property type="match status" value="1"/>
</dbReference>
<name>A0ABN1W9J9_9ACTN</name>
<dbReference type="InterPro" id="IPR003661">
    <property type="entry name" value="HisK_dim/P_dom"/>
</dbReference>
<keyword evidence="10" id="KW-0472">Membrane</keyword>
<keyword evidence="13" id="KW-1185">Reference proteome</keyword>
<feature type="domain" description="Histidine kinase" evidence="11">
    <location>
        <begin position="224"/>
        <end position="440"/>
    </location>
</feature>
<dbReference type="InterPro" id="IPR036097">
    <property type="entry name" value="HisK_dim/P_sf"/>
</dbReference>
<evidence type="ECO:0000256" key="4">
    <source>
        <dbReference type="ARBA" id="ARBA00022553"/>
    </source>
</evidence>
<evidence type="ECO:0000256" key="2">
    <source>
        <dbReference type="ARBA" id="ARBA00004236"/>
    </source>
</evidence>
<dbReference type="Gene3D" id="3.30.565.10">
    <property type="entry name" value="Histidine kinase-like ATPase, C-terminal domain"/>
    <property type="match status" value="1"/>
</dbReference>
<dbReference type="InterPro" id="IPR036890">
    <property type="entry name" value="HATPase_C_sf"/>
</dbReference>